<feature type="signal peptide" evidence="2">
    <location>
        <begin position="1"/>
        <end position="22"/>
    </location>
</feature>
<organism evidence="5">
    <name type="scientific">Soboliphyme baturini</name>
    <dbReference type="NCBI Taxonomy" id="241478"/>
    <lineage>
        <taxon>Eukaryota</taxon>
        <taxon>Metazoa</taxon>
        <taxon>Ecdysozoa</taxon>
        <taxon>Nematoda</taxon>
        <taxon>Enoplea</taxon>
        <taxon>Dorylaimia</taxon>
        <taxon>Dioctophymatida</taxon>
        <taxon>Dioctophymatoidea</taxon>
        <taxon>Soboliphymatidae</taxon>
        <taxon>Soboliphyme</taxon>
    </lineage>
</organism>
<dbReference type="EMBL" id="UZAM01006653">
    <property type="protein sequence ID" value="VDO92513.1"/>
    <property type="molecule type" value="Genomic_DNA"/>
</dbReference>
<keyword evidence="2" id="KW-0732">Signal</keyword>
<dbReference type="Gene3D" id="2.60.120.970">
    <property type="match status" value="1"/>
</dbReference>
<feature type="region of interest" description="Disordered" evidence="1">
    <location>
        <begin position="44"/>
        <end position="70"/>
    </location>
</feature>
<evidence type="ECO:0000256" key="2">
    <source>
        <dbReference type="SAM" id="SignalP"/>
    </source>
</evidence>
<accession>A0A183IBA3</accession>
<dbReference type="Proteomes" id="UP000270296">
    <property type="component" value="Unassembled WGS sequence"/>
</dbReference>
<evidence type="ECO:0000313" key="4">
    <source>
        <dbReference type="Proteomes" id="UP000270296"/>
    </source>
</evidence>
<evidence type="ECO:0000313" key="3">
    <source>
        <dbReference type="EMBL" id="VDO92513.1"/>
    </source>
</evidence>
<gene>
    <name evidence="3" type="ORF">SBAD_LOCUS897</name>
</gene>
<proteinExistence type="predicted"/>
<dbReference type="WBParaSite" id="SBAD_0000092001-mRNA-1">
    <property type="protein sequence ID" value="SBAD_0000092001-mRNA-1"/>
    <property type="gene ID" value="SBAD_0000092001"/>
</dbReference>
<evidence type="ECO:0000256" key="1">
    <source>
        <dbReference type="SAM" id="MobiDB-lite"/>
    </source>
</evidence>
<feature type="chain" id="PRO_5043139923" evidence="2">
    <location>
        <begin position="23"/>
        <end position="244"/>
    </location>
</feature>
<evidence type="ECO:0000313" key="5">
    <source>
        <dbReference type="WBParaSite" id="SBAD_0000092001-mRNA-1"/>
    </source>
</evidence>
<dbReference type="AlphaFoldDB" id="A0A183IBA3"/>
<reference evidence="3 4" key="2">
    <citation type="submission" date="2018-11" db="EMBL/GenBank/DDBJ databases">
        <authorList>
            <consortium name="Pathogen Informatics"/>
        </authorList>
    </citation>
    <scope>NUCLEOTIDE SEQUENCE [LARGE SCALE GENOMIC DNA]</scope>
</reference>
<sequence length="244" mass="27332">MRFVSQFVLLLTVCWMNDRWRSRLVENVSRRHVGFFADAWTEPGRTSDDDSRRVQPQLDSGQSSLESNDMARDDPVASAVSYLSSSSSSKLRHQHSLSHMRQLLLSSSTNKIIDFEHGRFMNAEDQLLYGWSTGPAPNETIANYVSRNCSSCLLREEAKLARIERVKADLLSKLGMKRPPNATAVHLPPFIPHLNGLLAKWGFNAAGDPLMAGDAPYAPRLDLMADDDDSAKTEQIYSLAIPRK</sequence>
<protein>
    <submittedName>
        <fullName evidence="5">TGFb_propeptide domain-containing protein</fullName>
    </submittedName>
</protein>
<keyword evidence="4" id="KW-1185">Reference proteome</keyword>
<dbReference type="OrthoDB" id="5948587at2759"/>
<feature type="compositionally biased region" description="Polar residues" evidence="1">
    <location>
        <begin position="57"/>
        <end position="67"/>
    </location>
</feature>
<reference evidence="5" key="1">
    <citation type="submission" date="2016-06" db="UniProtKB">
        <authorList>
            <consortium name="WormBaseParasite"/>
        </authorList>
    </citation>
    <scope>IDENTIFICATION</scope>
</reference>
<name>A0A183IBA3_9BILA</name>